<comment type="caution">
    <text evidence="2">The sequence shown here is derived from an EMBL/GenBank/DDBJ whole genome shotgun (WGS) entry which is preliminary data.</text>
</comment>
<evidence type="ECO:0008006" key="4">
    <source>
        <dbReference type="Google" id="ProtNLM"/>
    </source>
</evidence>
<dbReference type="SUPFAM" id="SSF56815">
    <property type="entry name" value="Sec1/munc18-like (SM) proteins"/>
    <property type="match status" value="1"/>
</dbReference>
<dbReference type="Proteomes" id="UP000678393">
    <property type="component" value="Unassembled WGS sequence"/>
</dbReference>
<dbReference type="PANTHER" id="PTHR11679">
    <property type="entry name" value="VESICLE PROTEIN SORTING-ASSOCIATED"/>
    <property type="match status" value="1"/>
</dbReference>
<organism evidence="2 3">
    <name type="scientific">Candidula unifasciata</name>
    <dbReference type="NCBI Taxonomy" id="100452"/>
    <lineage>
        <taxon>Eukaryota</taxon>
        <taxon>Metazoa</taxon>
        <taxon>Spiralia</taxon>
        <taxon>Lophotrochozoa</taxon>
        <taxon>Mollusca</taxon>
        <taxon>Gastropoda</taxon>
        <taxon>Heterobranchia</taxon>
        <taxon>Euthyneura</taxon>
        <taxon>Panpulmonata</taxon>
        <taxon>Eupulmonata</taxon>
        <taxon>Stylommatophora</taxon>
        <taxon>Helicina</taxon>
        <taxon>Helicoidea</taxon>
        <taxon>Geomitridae</taxon>
        <taxon>Candidula</taxon>
    </lineage>
</organism>
<dbReference type="InterPro" id="IPR043127">
    <property type="entry name" value="Sec-1-like_dom3a"/>
</dbReference>
<dbReference type="Gene3D" id="1.25.40.60">
    <property type="match status" value="1"/>
</dbReference>
<evidence type="ECO:0000313" key="2">
    <source>
        <dbReference type="EMBL" id="CAG5135876.1"/>
    </source>
</evidence>
<dbReference type="OrthoDB" id="549905at2759"/>
<evidence type="ECO:0000313" key="3">
    <source>
        <dbReference type="Proteomes" id="UP000678393"/>
    </source>
</evidence>
<name>A0A8S4AA80_9EUPU</name>
<dbReference type="Gene3D" id="3.40.50.1910">
    <property type="match status" value="1"/>
</dbReference>
<dbReference type="GO" id="GO:0016192">
    <property type="term" value="P:vesicle-mediated transport"/>
    <property type="evidence" value="ECO:0007669"/>
    <property type="project" value="InterPro"/>
</dbReference>
<proteinExistence type="inferred from homology"/>
<sequence>MHKSAWDITREWWEEVRLKVKHAIIYMDAKMAELLHWSGGIDILFSAGAVDVREFSSFEASEESQKKAVFIISSSLTDVTVEIIRDVVSRSHFQYVVVMTTVSPVLHPGVAFADSDTVFSQFEEKVSEWMGNMNYTSEVIHVPLFCAEVCPGFVIAPAFSSMFPLLQSDVKQIAYQYSSCHMETKKMAALEDLELLHLPDNLQVQIQLLASGLHAWLQGMDVREDIFSIGNTSRLVATELDSYPPARARRKTVQNRASLVLVDRTLDIASAVTHQFDTLMDRIRNTLPTLQGHNNDCQVDLLELSNVCSDSASRVVLPGSLAPTDFSRQSSHLLPLIAKKQKEALMDVNRKLVETASAEKLPLRLSARPGRITADQIDSTVALFKGKYPLMKKHLDTLQIALATSQSLKHPVSSCHDSAVVAEKNLIQAVADNDDATPSGVSILLRLIMQEVNKPRNERNLDLDDMLCLITYLYAVADGECGDEDETRQLQEQFISWIKQDSECLSPLVKQIVGDKVTESILSDQIESVWKRLEALGDTLASFQQFKCVLDPGDAMTPASTRGLLRQIVEKIVDPGKPELLDVEYKSGGLKDLLKSGFGFFKGSGKPRPGDAPLLILFVVGGITAGKVKQIRDVVDKAKPQFEVIIGSTRLSSIDATLGSLFIADNINVDVL</sequence>
<protein>
    <recommendedName>
        <fullName evidence="4">Sec1 family domain-containing protein 2</fullName>
    </recommendedName>
</protein>
<dbReference type="EMBL" id="CAJHNH020008465">
    <property type="protein sequence ID" value="CAG5135876.1"/>
    <property type="molecule type" value="Genomic_DNA"/>
</dbReference>
<evidence type="ECO:0000256" key="1">
    <source>
        <dbReference type="ARBA" id="ARBA00009884"/>
    </source>
</evidence>
<keyword evidence="3" id="KW-1185">Reference proteome</keyword>
<dbReference type="AlphaFoldDB" id="A0A8S4AA80"/>
<reference evidence="2" key="1">
    <citation type="submission" date="2021-04" db="EMBL/GenBank/DDBJ databases">
        <authorList>
            <consortium name="Molecular Ecology Group"/>
        </authorList>
    </citation>
    <scope>NUCLEOTIDE SEQUENCE</scope>
</reference>
<dbReference type="InterPro" id="IPR036045">
    <property type="entry name" value="Sec1-like_sf"/>
</dbReference>
<gene>
    <name evidence="2" type="ORF">CUNI_LOCUS21434</name>
</gene>
<dbReference type="Gene3D" id="3.90.830.10">
    <property type="entry name" value="Syntaxin Binding Protein 1, Chain A, domain 2"/>
    <property type="match status" value="1"/>
</dbReference>
<dbReference type="InterPro" id="IPR001619">
    <property type="entry name" value="Sec1-like"/>
</dbReference>
<accession>A0A8S4AA80</accession>
<comment type="similarity">
    <text evidence="1">Belongs to the STXBP/unc-18/SEC1 family.</text>
</comment>
<dbReference type="InterPro" id="IPR027482">
    <property type="entry name" value="Sec1-like_dom2"/>
</dbReference>